<evidence type="ECO:0000256" key="1">
    <source>
        <dbReference type="ARBA" id="ARBA00001966"/>
    </source>
</evidence>
<name>A0A940DQW4_9BACT</name>
<dbReference type="InterPro" id="IPR050377">
    <property type="entry name" value="Radical_SAM_PqqE_MftC-like"/>
</dbReference>
<proteinExistence type="predicted"/>
<evidence type="ECO:0000313" key="9">
    <source>
        <dbReference type="Proteomes" id="UP000725002"/>
    </source>
</evidence>
<protein>
    <submittedName>
        <fullName evidence="8">TIGR04133 family radical SAM/SPASM protein</fullName>
    </submittedName>
</protein>
<dbReference type="InterPro" id="IPR013785">
    <property type="entry name" value="Aldolase_TIM"/>
</dbReference>
<dbReference type="PANTHER" id="PTHR11228:SF7">
    <property type="entry name" value="PQQA PEPTIDE CYCLASE"/>
    <property type="match status" value="1"/>
</dbReference>
<evidence type="ECO:0000256" key="3">
    <source>
        <dbReference type="ARBA" id="ARBA00022691"/>
    </source>
</evidence>
<evidence type="ECO:0000256" key="2">
    <source>
        <dbReference type="ARBA" id="ARBA00022485"/>
    </source>
</evidence>
<comment type="cofactor">
    <cofactor evidence="1">
        <name>[4Fe-4S] cluster</name>
        <dbReference type="ChEBI" id="CHEBI:49883"/>
    </cofactor>
</comment>
<sequence length="356" mass="40840">MTGISIRQRIALEMHRQLIMEQKEKHPLRQLFWECTLRCNLHCRHCGSDCHISSCTPDMPFEDFRKVLLRVKEKCDPHHVMVILTGGEPLMRKDLEKCGRSIYDMEFPWGLVTNGVLMTPARAEALLNAGLHSATVSLDGFLPDHEWMRGVPGCFGRVEEAVRILSGEPSLKFDVVTCVNRRNYPTLGEFKEYLVSLGVGHWRLFTVFPVGRAADDPALQLDREQFTGLMEFIYKVRKEGRISASYGCEGFLGSYEGKVRDYLYTCQAGLSTASVLSDGSISACPSIRSDYHQGNIYEDDFMEVWENRFSPYRDRQWMKKGKCSGCRWFRYCEGNGMHLRDDNGNPILCHLDRINQ</sequence>
<dbReference type="SFLD" id="SFLDG01386">
    <property type="entry name" value="main_SPASM_domain-containing"/>
    <property type="match status" value="1"/>
</dbReference>
<feature type="domain" description="Radical SAM core" evidence="7">
    <location>
        <begin position="25"/>
        <end position="239"/>
    </location>
</feature>
<dbReference type="GO" id="GO:0051539">
    <property type="term" value="F:4 iron, 4 sulfur cluster binding"/>
    <property type="evidence" value="ECO:0007669"/>
    <property type="project" value="UniProtKB-KW"/>
</dbReference>
<keyword evidence="6" id="KW-0411">Iron-sulfur</keyword>
<dbReference type="PANTHER" id="PTHR11228">
    <property type="entry name" value="RADICAL SAM DOMAIN PROTEIN"/>
    <property type="match status" value="1"/>
</dbReference>
<dbReference type="Pfam" id="PF13186">
    <property type="entry name" value="SPASM"/>
    <property type="match status" value="1"/>
</dbReference>
<keyword evidence="3" id="KW-0949">S-adenosyl-L-methionine</keyword>
<dbReference type="GO" id="GO:0003824">
    <property type="term" value="F:catalytic activity"/>
    <property type="evidence" value="ECO:0007669"/>
    <property type="project" value="InterPro"/>
</dbReference>
<keyword evidence="5" id="KW-0408">Iron</keyword>
<dbReference type="InterPro" id="IPR026404">
    <property type="entry name" value="rSAM_w_lipo"/>
</dbReference>
<evidence type="ECO:0000256" key="6">
    <source>
        <dbReference type="ARBA" id="ARBA00023014"/>
    </source>
</evidence>
<dbReference type="CDD" id="cd01335">
    <property type="entry name" value="Radical_SAM"/>
    <property type="match status" value="1"/>
</dbReference>
<keyword evidence="2" id="KW-0004">4Fe-4S</keyword>
<dbReference type="EMBL" id="JADILV010000021">
    <property type="protein sequence ID" value="MBO8483050.1"/>
    <property type="molecule type" value="Genomic_DNA"/>
</dbReference>
<dbReference type="InterPro" id="IPR017200">
    <property type="entry name" value="PqqE-like"/>
</dbReference>
<dbReference type="SFLD" id="SFLDS00029">
    <property type="entry name" value="Radical_SAM"/>
    <property type="match status" value="1"/>
</dbReference>
<keyword evidence="4" id="KW-0479">Metal-binding</keyword>
<dbReference type="Gene3D" id="3.20.20.70">
    <property type="entry name" value="Aldolase class I"/>
    <property type="match status" value="1"/>
</dbReference>
<reference evidence="8" key="1">
    <citation type="submission" date="2020-10" db="EMBL/GenBank/DDBJ databases">
        <authorList>
            <person name="Gilroy R."/>
        </authorList>
    </citation>
    <scope>NUCLEOTIDE SEQUENCE</scope>
    <source>
        <strain evidence="8">G3-8215</strain>
    </source>
</reference>
<dbReference type="PROSITE" id="PS51918">
    <property type="entry name" value="RADICAL_SAM"/>
    <property type="match status" value="1"/>
</dbReference>
<dbReference type="GO" id="GO:0046872">
    <property type="term" value="F:metal ion binding"/>
    <property type="evidence" value="ECO:0007669"/>
    <property type="project" value="UniProtKB-KW"/>
</dbReference>
<evidence type="ECO:0000256" key="5">
    <source>
        <dbReference type="ARBA" id="ARBA00023004"/>
    </source>
</evidence>
<dbReference type="AlphaFoldDB" id="A0A940DQW4"/>
<dbReference type="NCBIfam" id="TIGR04085">
    <property type="entry name" value="rSAM_more_4Fe4S"/>
    <property type="match status" value="1"/>
</dbReference>
<dbReference type="NCBIfam" id="TIGR04133">
    <property type="entry name" value="rSAM_w_lipo"/>
    <property type="match status" value="1"/>
</dbReference>
<evidence type="ECO:0000256" key="4">
    <source>
        <dbReference type="ARBA" id="ARBA00022723"/>
    </source>
</evidence>
<reference evidence="8" key="2">
    <citation type="journal article" date="2021" name="PeerJ">
        <title>Extensive microbial diversity within the chicken gut microbiome revealed by metagenomics and culture.</title>
        <authorList>
            <person name="Gilroy R."/>
            <person name="Ravi A."/>
            <person name="Getino M."/>
            <person name="Pursley I."/>
            <person name="Horton D.L."/>
            <person name="Alikhan N.F."/>
            <person name="Baker D."/>
            <person name="Gharbi K."/>
            <person name="Hall N."/>
            <person name="Watson M."/>
            <person name="Adriaenssens E.M."/>
            <person name="Foster-Nyarko E."/>
            <person name="Jarju S."/>
            <person name="Secka A."/>
            <person name="Antonio M."/>
            <person name="Oren A."/>
            <person name="Chaudhuri R.R."/>
            <person name="La Ragione R."/>
            <person name="Hildebrand F."/>
            <person name="Pallen M.J."/>
        </authorList>
    </citation>
    <scope>NUCLEOTIDE SEQUENCE</scope>
    <source>
        <strain evidence="8">G3-8215</strain>
    </source>
</reference>
<dbReference type="Pfam" id="PF04055">
    <property type="entry name" value="Radical_SAM"/>
    <property type="match status" value="1"/>
</dbReference>
<accession>A0A940DQW4</accession>
<dbReference type="PIRSF" id="PIRSF037420">
    <property type="entry name" value="PQQ_syn_pqqE"/>
    <property type="match status" value="1"/>
</dbReference>
<dbReference type="Proteomes" id="UP000725002">
    <property type="component" value="Unassembled WGS sequence"/>
</dbReference>
<dbReference type="InterPro" id="IPR007197">
    <property type="entry name" value="rSAM"/>
</dbReference>
<dbReference type="SUPFAM" id="SSF102114">
    <property type="entry name" value="Radical SAM enzymes"/>
    <property type="match status" value="1"/>
</dbReference>
<dbReference type="InterPro" id="IPR023885">
    <property type="entry name" value="4Fe4S-binding_SPASM_dom"/>
</dbReference>
<evidence type="ECO:0000313" key="8">
    <source>
        <dbReference type="EMBL" id="MBO8483050.1"/>
    </source>
</evidence>
<comment type="caution">
    <text evidence="8">The sequence shown here is derived from an EMBL/GenBank/DDBJ whole genome shotgun (WGS) entry which is preliminary data.</text>
</comment>
<dbReference type="InterPro" id="IPR058240">
    <property type="entry name" value="rSAM_sf"/>
</dbReference>
<gene>
    <name evidence="8" type="ORF">IAB75_02885</name>
</gene>
<organism evidence="8 9">
    <name type="scientific">Candidatus Cryptobacteroides avicola</name>
    <dbReference type="NCBI Taxonomy" id="2840757"/>
    <lineage>
        <taxon>Bacteria</taxon>
        <taxon>Pseudomonadati</taxon>
        <taxon>Bacteroidota</taxon>
        <taxon>Bacteroidia</taxon>
        <taxon>Bacteroidales</taxon>
        <taxon>Candidatus Cryptobacteroides</taxon>
    </lineage>
</organism>
<evidence type="ECO:0000259" key="7">
    <source>
        <dbReference type="PROSITE" id="PS51918"/>
    </source>
</evidence>
<dbReference type="SFLD" id="SFLDG01067">
    <property type="entry name" value="SPASM/twitch_domain_containing"/>
    <property type="match status" value="1"/>
</dbReference>